<keyword evidence="2" id="KW-0812">Transmembrane</keyword>
<proteinExistence type="predicted"/>
<feature type="compositionally biased region" description="Gly residues" evidence="1">
    <location>
        <begin position="241"/>
        <end position="253"/>
    </location>
</feature>
<feature type="region of interest" description="Disordered" evidence="1">
    <location>
        <begin position="157"/>
        <end position="257"/>
    </location>
</feature>
<dbReference type="AlphaFoldDB" id="A0AAU2VPF4"/>
<feature type="region of interest" description="Disordered" evidence="1">
    <location>
        <begin position="302"/>
        <end position="390"/>
    </location>
</feature>
<protein>
    <recommendedName>
        <fullName evidence="4">Extensin</fullName>
    </recommendedName>
</protein>
<feature type="transmembrane region" description="Helical" evidence="2">
    <location>
        <begin position="124"/>
        <end position="147"/>
    </location>
</feature>
<feature type="compositionally biased region" description="Low complexity" evidence="1">
    <location>
        <begin position="362"/>
        <end position="382"/>
    </location>
</feature>
<feature type="compositionally biased region" description="Low complexity" evidence="1">
    <location>
        <begin position="157"/>
        <end position="168"/>
    </location>
</feature>
<organism evidence="3">
    <name type="scientific">Streptomyces sp. NBC_00008</name>
    <dbReference type="NCBI Taxonomy" id="2903610"/>
    <lineage>
        <taxon>Bacteria</taxon>
        <taxon>Bacillati</taxon>
        <taxon>Actinomycetota</taxon>
        <taxon>Actinomycetes</taxon>
        <taxon>Kitasatosporales</taxon>
        <taxon>Streptomycetaceae</taxon>
        <taxon>Streptomyces</taxon>
    </lineage>
</organism>
<keyword evidence="2" id="KW-1133">Transmembrane helix</keyword>
<feature type="compositionally biased region" description="Pro residues" evidence="1">
    <location>
        <begin position="182"/>
        <end position="194"/>
    </location>
</feature>
<reference evidence="3" key="1">
    <citation type="submission" date="2022-10" db="EMBL/GenBank/DDBJ databases">
        <title>The complete genomes of actinobacterial strains from the NBC collection.</title>
        <authorList>
            <person name="Joergensen T.S."/>
            <person name="Alvarez Arevalo M."/>
            <person name="Sterndorff E.B."/>
            <person name="Faurdal D."/>
            <person name="Vuksanovic O."/>
            <person name="Mourched A.-S."/>
            <person name="Charusanti P."/>
            <person name="Shaw S."/>
            <person name="Blin K."/>
            <person name="Weber T."/>
        </authorList>
    </citation>
    <scope>NUCLEOTIDE SEQUENCE</scope>
    <source>
        <strain evidence="3">NBC_00008</strain>
    </source>
</reference>
<name>A0AAU2VPF4_9ACTN</name>
<evidence type="ECO:0008006" key="4">
    <source>
        <dbReference type="Google" id="ProtNLM"/>
    </source>
</evidence>
<feature type="compositionally biased region" description="Gly residues" evidence="1">
    <location>
        <begin position="307"/>
        <end position="330"/>
    </location>
</feature>
<keyword evidence="2" id="KW-0472">Membrane</keyword>
<dbReference type="EMBL" id="CP108313">
    <property type="protein sequence ID" value="WTW69255.1"/>
    <property type="molecule type" value="Genomic_DNA"/>
</dbReference>
<gene>
    <name evidence="3" type="ORF">OG398_13725</name>
</gene>
<evidence type="ECO:0000256" key="2">
    <source>
        <dbReference type="SAM" id="Phobius"/>
    </source>
</evidence>
<sequence length="390" mass="38231">MADEQYEWLDKEAAERLLRREPVDPVDGQQGQDADRLAAALDAAARSARPAAGELPGEAAALAAFRAAPRSAARTRAASARAGRGPAAGPDGAGGTLAPVHIGRAGTGHGPGARPPSWSRPVRFGLVASLACCAIGGVAVAAGTGVLPGPFGRHAPAPATSVSAAASPEELGSGLTADDGTPEPPTGTPSPKSSPPEARDSARPGGKNTEGPGRTGPATDGGTGAGTHEDPAGGVPDSTKGTGGDGDGSGQPGTSGTWYAKTLKACRDYRDGKLDDDRRRRLEELAKGARNLDRFCERMLDAADGKSGNGGGSGNGGSGRDGDSSGNGGDPDGDGHSPSGGFGSLPSIDFSPVSPQPSAAFAGPDPGTDPATDPGADAGASPPVAPAEAR</sequence>
<feature type="region of interest" description="Disordered" evidence="1">
    <location>
        <begin position="75"/>
        <end position="116"/>
    </location>
</feature>
<evidence type="ECO:0000256" key="1">
    <source>
        <dbReference type="SAM" id="MobiDB-lite"/>
    </source>
</evidence>
<evidence type="ECO:0000313" key="3">
    <source>
        <dbReference type="EMBL" id="WTW69255.1"/>
    </source>
</evidence>
<feature type="compositionally biased region" description="Low complexity" evidence="1">
    <location>
        <begin position="75"/>
        <end position="90"/>
    </location>
</feature>
<accession>A0AAU2VPF4</accession>